<keyword evidence="4 6" id="KW-1133">Transmembrane helix</keyword>
<evidence type="ECO:0000256" key="2">
    <source>
        <dbReference type="ARBA" id="ARBA00005268"/>
    </source>
</evidence>
<feature type="transmembrane region" description="Helical" evidence="6">
    <location>
        <begin position="40"/>
        <end position="58"/>
    </location>
</feature>
<dbReference type="Proteomes" id="UP000729733">
    <property type="component" value="Unassembled WGS sequence"/>
</dbReference>
<accession>A0A964BMT7</accession>
<dbReference type="GO" id="GO:0005886">
    <property type="term" value="C:plasma membrane"/>
    <property type="evidence" value="ECO:0007669"/>
    <property type="project" value="TreeGrafter"/>
</dbReference>
<name>A0A964BMT7_9CYAN</name>
<keyword evidence="3 6" id="KW-0812">Transmembrane</keyword>
<feature type="transmembrane region" description="Helical" evidence="6">
    <location>
        <begin position="187"/>
        <end position="208"/>
    </location>
</feature>
<evidence type="ECO:0000256" key="5">
    <source>
        <dbReference type="ARBA" id="ARBA00023136"/>
    </source>
</evidence>
<keyword evidence="8" id="KW-1185">Reference proteome</keyword>
<dbReference type="RefSeq" id="WP_229639259.1">
    <property type="nucleotide sequence ID" value="NZ_JADWDC010000007.1"/>
</dbReference>
<keyword evidence="5 6" id="KW-0472">Membrane</keyword>
<evidence type="ECO:0000256" key="1">
    <source>
        <dbReference type="ARBA" id="ARBA00004141"/>
    </source>
</evidence>
<sequence length="258" mass="28221">MDNLILLDTVDLVLCLGMIGIAIALSVWQKLGLEKQLAYSAVRSLMQLIAIGYILDIVFVIDDWWAVLIILGVMLTIASIVARNRIDRQLKGLFSTVALSLIASSLFTLAYVILLIVRPDQWYEPQYLIPLAGMVFGNTMNSASLAGDRLLNSINQNRLEIETHLCLGATSAQAIASYRQEAIRTSLIPILNNMVVVGLVSLPGMFTGQVLGGSDPLDAASYQILILFAIVLANLIASVLVTEGIYRHFFSQDDRLIA</sequence>
<feature type="transmembrane region" description="Helical" evidence="6">
    <location>
        <begin position="220"/>
        <end position="241"/>
    </location>
</feature>
<evidence type="ECO:0000313" key="8">
    <source>
        <dbReference type="Proteomes" id="UP000729733"/>
    </source>
</evidence>
<evidence type="ECO:0000256" key="6">
    <source>
        <dbReference type="SAM" id="Phobius"/>
    </source>
</evidence>
<protein>
    <submittedName>
        <fullName evidence="7">Iron export ABC transporter permease subunit FetB</fullName>
    </submittedName>
</protein>
<reference evidence="7" key="1">
    <citation type="journal article" date="2021" name="Antonie Van Leeuwenhoek">
        <title>Draft genome and description of Waterburya agarophytonicola gen. nov. sp. nov. (Pleurocapsales, Cyanobacteria): a seaweed symbiont.</title>
        <authorList>
            <person name="Bonthond G."/>
            <person name="Shalygin S."/>
            <person name="Bayer T."/>
            <person name="Weinberger F."/>
        </authorList>
    </citation>
    <scope>NUCLEOTIDE SEQUENCE</scope>
    <source>
        <strain evidence="7">KI4</strain>
    </source>
</reference>
<comment type="similarity">
    <text evidence="2">Belongs to the UPF0014 family.</text>
</comment>
<dbReference type="Pfam" id="PF03649">
    <property type="entry name" value="UPF0014"/>
    <property type="match status" value="1"/>
</dbReference>
<feature type="transmembrane region" description="Helical" evidence="6">
    <location>
        <begin position="64"/>
        <end position="81"/>
    </location>
</feature>
<evidence type="ECO:0000256" key="4">
    <source>
        <dbReference type="ARBA" id="ARBA00022989"/>
    </source>
</evidence>
<proteinExistence type="inferred from homology"/>
<evidence type="ECO:0000256" key="3">
    <source>
        <dbReference type="ARBA" id="ARBA00022692"/>
    </source>
</evidence>
<evidence type="ECO:0000313" key="7">
    <source>
        <dbReference type="EMBL" id="MCC0176220.1"/>
    </source>
</evidence>
<comment type="subcellular location">
    <subcellularLocation>
        <location evidence="1">Membrane</location>
        <topology evidence="1">Multi-pass membrane protein</topology>
    </subcellularLocation>
</comment>
<feature type="transmembrane region" description="Helical" evidence="6">
    <location>
        <begin position="93"/>
        <end position="116"/>
    </location>
</feature>
<dbReference type="AlphaFoldDB" id="A0A964BMT7"/>
<dbReference type="EMBL" id="JADWDC010000007">
    <property type="protein sequence ID" value="MCC0176220.1"/>
    <property type="molecule type" value="Genomic_DNA"/>
</dbReference>
<comment type="caution">
    <text evidence="7">The sequence shown here is derived from an EMBL/GenBank/DDBJ whole genome shotgun (WGS) entry which is preliminary data.</text>
</comment>
<dbReference type="PANTHER" id="PTHR30028:SF0">
    <property type="entry name" value="PROTEIN ALUMINUM SENSITIVE 3"/>
    <property type="match status" value="1"/>
</dbReference>
<feature type="transmembrane region" description="Helical" evidence="6">
    <location>
        <begin position="128"/>
        <end position="147"/>
    </location>
</feature>
<feature type="transmembrane region" description="Helical" evidence="6">
    <location>
        <begin position="6"/>
        <end position="28"/>
    </location>
</feature>
<gene>
    <name evidence="7" type="primary">fetB</name>
    <name evidence="7" type="ORF">I4641_04420</name>
</gene>
<organism evidence="7 8">
    <name type="scientific">Waterburya agarophytonicola KI4</name>
    <dbReference type="NCBI Taxonomy" id="2874699"/>
    <lineage>
        <taxon>Bacteria</taxon>
        <taxon>Bacillati</taxon>
        <taxon>Cyanobacteriota</taxon>
        <taxon>Cyanophyceae</taxon>
        <taxon>Pleurocapsales</taxon>
        <taxon>Hyellaceae</taxon>
        <taxon>Waterburya</taxon>
        <taxon>Waterburya agarophytonicola</taxon>
    </lineage>
</organism>
<dbReference type="PANTHER" id="PTHR30028">
    <property type="entry name" value="UPF0014 INNER MEMBRANE PROTEIN YBBM-RELATED"/>
    <property type="match status" value="1"/>
</dbReference>
<dbReference type="InterPro" id="IPR005226">
    <property type="entry name" value="UPF0014_fam"/>
</dbReference>